<dbReference type="InterPro" id="IPR039982">
    <property type="entry name" value="Ribosomal_mL65"/>
</dbReference>
<evidence type="ECO:0000256" key="4">
    <source>
        <dbReference type="ARBA" id="ARBA00023274"/>
    </source>
</evidence>
<dbReference type="InterPro" id="IPR010793">
    <property type="entry name" value="Ribosomal_mL37/mL65"/>
</dbReference>
<organism evidence="8">
    <name type="scientific">Mesocestoides corti</name>
    <name type="common">Flatworm</name>
    <dbReference type="NCBI Taxonomy" id="53468"/>
    <lineage>
        <taxon>Eukaryota</taxon>
        <taxon>Metazoa</taxon>
        <taxon>Spiralia</taxon>
        <taxon>Lophotrochozoa</taxon>
        <taxon>Platyhelminthes</taxon>
        <taxon>Cestoda</taxon>
        <taxon>Eucestoda</taxon>
        <taxon>Cyclophyllidea</taxon>
        <taxon>Mesocestoididae</taxon>
        <taxon>Mesocestoides</taxon>
    </lineage>
</organism>
<evidence type="ECO:0000313" key="8">
    <source>
        <dbReference type="WBParaSite" id="MCU_011753-RA"/>
    </source>
</evidence>
<dbReference type="GO" id="GO:0003735">
    <property type="term" value="F:structural constituent of ribosome"/>
    <property type="evidence" value="ECO:0007669"/>
    <property type="project" value="InterPro"/>
</dbReference>
<evidence type="ECO:0000256" key="2">
    <source>
        <dbReference type="ARBA" id="ARBA00022980"/>
    </source>
</evidence>
<dbReference type="Pfam" id="PF07147">
    <property type="entry name" value="PDCD9"/>
    <property type="match status" value="1"/>
</dbReference>
<sequence length="621" mass="71144">MLLHRFLPLTFIRGSLHTSTVLHKQPAHDRQRRRRKIVPPFHQQPYYDEDPLKKIKLHHIFPSNIPGSWGSTDIATKEKFFKVGQTLGALPSLYDKLGELYYHENNMWYHRINLPLDCTETLEFSQYITRTTLRHLKEIEGIHSSASNVNTVLRNRLQELVALSSFDQTMAPKTRQLFLSSFMECIHGTLAEYFRNCHLCDSSNQLCTGAKVETFFKRTGFADIYDNERIGKERLLEDIWEPNQEIVLDSDGMLRFRVCSNLAWLIRSVSPLPPFVAPSEAVCFENTLPPDGRLYRPEVFDFEPTNHYEFSCLPFVDNARSPEYIRTVAGFWPDSPFWPVSGGDPCHFGLLGVLDVTPTNQLALLSPDDPITSKVIARNSLSQGLLAAFALSSAMAYNQGFTLYNEIDRPFTTQLLLYNAVDQSWQLLAYQLNSLCGLWKAEDAGEPLNLAWHSERIPMFEKPGDIHSRLNVEAVALISSAMMRAPEERADTQSPRRLIPDSVSEEELRAEVHAEGVLTAAEHDALLAAESDEVAKRNLPLRVFPKPTPHPNEVFFLKLTDRAELLEEMREKMPAFGGPRTPFYEDSEMPLKTREAIRELKRIKRAKTPHSKVLRRPTRWR</sequence>
<dbReference type="OrthoDB" id="6041973at2759"/>
<dbReference type="Proteomes" id="UP000267029">
    <property type="component" value="Unassembled WGS sequence"/>
</dbReference>
<evidence type="ECO:0000256" key="3">
    <source>
        <dbReference type="ARBA" id="ARBA00023128"/>
    </source>
</evidence>
<feature type="region of interest" description="Disordered" evidence="5">
    <location>
        <begin position="22"/>
        <end position="45"/>
    </location>
</feature>
<gene>
    <name evidence="6" type="ORF">MCOS_LOCUS3808</name>
</gene>
<comment type="subcellular location">
    <subcellularLocation>
        <location evidence="1">Mitochondrion</location>
    </subcellularLocation>
</comment>
<dbReference type="STRING" id="53468.A0A0R3UA59"/>
<keyword evidence="4" id="KW-0687">Ribonucleoprotein</keyword>
<evidence type="ECO:0000313" key="6">
    <source>
        <dbReference type="EMBL" id="VDD77805.1"/>
    </source>
</evidence>
<name>A0A0R3UA59_MESCO</name>
<dbReference type="EMBL" id="UXSR01001015">
    <property type="protein sequence ID" value="VDD77805.1"/>
    <property type="molecule type" value="Genomic_DNA"/>
</dbReference>
<dbReference type="GO" id="GO:0005762">
    <property type="term" value="C:mitochondrial large ribosomal subunit"/>
    <property type="evidence" value="ECO:0007669"/>
    <property type="project" value="TreeGrafter"/>
</dbReference>
<reference evidence="8" key="2">
    <citation type="submission" date="2019-11" db="UniProtKB">
        <authorList>
            <consortium name="WormBaseParasite"/>
        </authorList>
    </citation>
    <scope>IDENTIFICATION</scope>
</reference>
<keyword evidence="7" id="KW-1185">Reference proteome</keyword>
<reference evidence="6 7" key="1">
    <citation type="submission" date="2018-10" db="EMBL/GenBank/DDBJ databases">
        <authorList>
            <consortium name="Pathogen Informatics"/>
        </authorList>
    </citation>
    <scope>NUCLEOTIDE SEQUENCE [LARGE SCALE GENOMIC DNA]</scope>
</reference>
<dbReference type="WBParaSite" id="MCU_011753-RA">
    <property type="protein sequence ID" value="MCU_011753-RA"/>
    <property type="gene ID" value="MCU_011753"/>
</dbReference>
<dbReference type="PANTHER" id="PTHR13014:SF3">
    <property type="entry name" value="LARGE RIBOSOMAL SUBUNIT PROTEIN ML65"/>
    <property type="match status" value="1"/>
</dbReference>
<proteinExistence type="predicted"/>
<keyword evidence="2" id="KW-0689">Ribosomal protein</keyword>
<accession>A0A0R3UA59</accession>
<dbReference type="GO" id="GO:0006412">
    <property type="term" value="P:translation"/>
    <property type="evidence" value="ECO:0007669"/>
    <property type="project" value="InterPro"/>
</dbReference>
<evidence type="ECO:0000256" key="1">
    <source>
        <dbReference type="ARBA" id="ARBA00004173"/>
    </source>
</evidence>
<evidence type="ECO:0000256" key="5">
    <source>
        <dbReference type="SAM" id="MobiDB-lite"/>
    </source>
</evidence>
<keyword evidence="3" id="KW-0496">Mitochondrion</keyword>
<protein>
    <submittedName>
        <fullName evidence="8">28S ribosomal protein S30, mitochondrial</fullName>
    </submittedName>
</protein>
<evidence type="ECO:0000313" key="7">
    <source>
        <dbReference type="Proteomes" id="UP000267029"/>
    </source>
</evidence>
<dbReference type="PANTHER" id="PTHR13014">
    <property type="entry name" value="MITOCHONDRIAL 28S RIBOSOMAL PROTEIN S30/P52 PRO-APOTOTIC PROTEIN"/>
    <property type="match status" value="1"/>
</dbReference>
<dbReference type="AlphaFoldDB" id="A0A0R3UA59"/>